<dbReference type="SUPFAM" id="SSF53756">
    <property type="entry name" value="UDP-Glycosyltransferase/glycogen phosphorylase"/>
    <property type="match status" value="1"/>
</dbReference>
<feature type="compositionally biased region" description="Basic and acidic residues" evidence="1">
    <location>
        <begin position="360"/>
        <end position="381"/>
    </location>
</feature>
<dbReference type="EMBL" id="BOVK01000027">
    <property type="protein sequence ID" value="GIQ69326.1"/>
    <property type="molecule type" value="Genomic_DNA"/>
</dbReference>
<feature type="domain" description="Erythromycin biosynthesis protein CIII-like C-terminal" evidence="3">
    <location>
        <begin position="254"/>
        <end position="360"/>
    </location>
</feature>
<evidence type="ECO:0000259" key="2">
    <source>
        <dbReference type="Pfam" id="PF03033"/>
    </source>
</evidence>
<feature type="region of interest" description="Disordered" evidence="1">
    <location>
        <begin position="358"/>
        <end position="381"/>
    </location>
</feature>
<dbReference type="GO" id="GO:0008194">
    <property type="term" value="F:UDP-glycosyltransferase activity"/>
    <property type="evidence" value="ECO:0007669"/>
    <property type="project" value="InterPro"/>
</dbReference>
<dbReference type="AlphaFoldDB" id="A0A8J4H4A7"/>
<organism evidence="4 5">
    <name type="scientific">Xylanibacillus composti</name>
    <dbReference type="NCBI Taxonomy" id="1572762"/>
    <lineage>
        <taxon>Bacteria</taxon>
        <taxon>Bacillati</taxon>
        <taxon>Bacillota</taxon>
        <taxon>Bacilli</taxon>
        <taxon>Bacillales</taxon>
        <taxon>Paenibacillaceae</taxon>
        <taxon>Xylanibacillus</taxon>
    </lineage>
</organism>
<evidence type="ECO:0000259" key="3">
    <source>
        <dbReference type="Pfam" id="PF06722"/>
    </source>
</evidence>
<dbReference type="GO" id="GO:0016758">
    <property type="term" value="F:hexosyltransferase activity"/>
    <property type="evidence" value="ECO:0007669"/>
    <property type="project" value="InterPro"/>
</dbReference>
<evidence type="ECO:0000313" key="4">
    <source>
        <dbReference type="EMBL" id="GIQ69326.1"/>
    </source>
</evidence>
<feature type="domain" description="Glycosyltransferase family 28 N-terminal" evidence="2">
    <location>
        <begin position="13"/>
        <end position="75"/>
    </location>
</feature>
<accession>A0A8J4H4A7</accession>
<dbReference type="Gene3D" id="3.40.50.2000">
    <property type="entry name" value="Glycogen Phosphorylase B"/>
    <property type="match status" value="2"/>
</dbReference>
<dbReference type="GO" id="GO:0005975">
    <property type="term" value="P:carbohydrate metabolic process"/>
    <property type="evidence" value="ECO:0007669"/>
    <property type="project" value="InterPro"/>
</dbReference>
<evidence type="ECO:0000256" key="1">
    <source>
        <dbReference type="SAM" id="MobiDB-lite"/>
    </source>
</evidence>
<sequence>MARIAVVSQWLLGHIVPALGIGAELARRGHEVSMLAAAPFRALIEQAGLKHVEIVCGKYPHKFMEAALNEIDALFASMQPDLVLCDSALSAPAYAAEKRGLPWVSYQTAVYIPDEQVPGVQRVNERLRAMYRDELNALRQQHGLPPLADEVRTRGDFAGLSADLHLMLFLEELLPGPVELPRGSRIVGPCTFEPESAIPLARPARSTELPNIIVCTSSADKPGYTEKTRCYLEHALAAFPEGSAQLYMAADAGIVDLAGGFGAHVRWVGSHPNHHLLFPYADVIVTHGGCGTLQKAIRHGVPTIIIPLGSDHIRLAERCAELGIAKVMSLEAINAESLRRAVQQALADQQMKQSIARLSGKVDEQNSNRRAADEIEKRLLR</sequence>
<evidence type="ECO:0000313" key="5">
    <source>
        <dbReference type="Proteomes" id="UP000677918"/>
    </source>
</evidence>
<dbReference type="PANTHER" id="PTHR48050:SF13">
    <property type="entry name" value="STEROL 3-BETA-GLUCOSYLTRANSFERASE UGT80A2"/>
    <property type="match status" value="1"/>
</dbReference>
<dbReference type="PANTHER" id="PTHR48050">
    <property type="entry name" value="STEROL 3-BETA-GLUCOSYLTRANSFERASE"/>
    <property type="match status" value="1"/>
</dbReference>
<dbReference type="CDD" id="cd03784">
    <property type="entry name" value="GT1_Gtf-like"/>
    <property type="match status" value="1"/>
</dbReference>
<dbReference type="GO" id="GO:0033072">
    <property type="term" value="P:vancomycin biosynthetic process"/>
    <property type="evidence" value="ECO:0007669"/>
    <property type="project" value="UniProtKB-ARBA"/>
</dbReference>
<dbReference type="Pfam" id="PF06722">
    <property type="entry name" value="EryCIII-like_C"/>
    <property type="match status" value="1"/>
</dbReference>
<reference evidence="4" key="1">
    <citation type="submission" date="2021-04" db="EMBL/GenBank/DDBJ databases">
        <title>Draft genome sequence of Xylanibacillus composti strain K13.</title>
        <authorList>
            <person name="Uke A."/>
            <person name="Chhe C."/>
            <person name="Baramee S."/>
            <person name="Kosugi A."/>
        </authorList>
    </citation>
    <scope>NUCLEOTIDE SEQUENCE</scope>
    <source>
        <strain evidence="4">K13</strain>
    </source>
</reference>
<keyword evidence="4" id="KW-0808">Transferase</keyword>
<dbReference type="InterPro" id="IPR050426">
    <property type="entry name" value="Glycosyltransferase_28"/>
</dbReference>
<dbReference type="Pfam" id="PF03033">
    <property type="entry name" value="Glyco_transf_28"/>
    <property type="match status" value="1"/>
</dbReference>
<dbReference type="InterPro" id="IPR010610">
    <property type="entry name" value="EryCIII-like_C"/>
</dbReference>
<keyword evidence="5" id="KW-1185">Reference proteome</keyword>
<protein>
    <submittedName>
        <fullName evidence="4">Glycosyl transferase</fullName>
    </submittedName>
</protein>
<dbReference type="RefSeq" id="WP_213412131.1">
    <property type="nucleotide sequence ID" value="NZ_BOVK01000027.1"/>
</dbReference>
<gene>
    <name evidence="4" type="ORF">XYCOK13_21500</name>
</gene>
<name>A0A8J4H4A7_9BACL</name>
<dbReference type="Proteomes" id="UP000677918">
    <property type="component" value="Unassembled WGS sequence"/>
</dbReference>
<comment type="caution">
    <text evidence="4">The sequence shown here is derived from an EMBL/GenBank/DDBJ whole genome shotgun (WGS) entry which is preliminary data.</text>
</comment>
<proteinExistence type="predicted"/>
<dbReference type="InterPro" id="IPR002213">
    <property type="entry name" value="UDP_glucos_trans"/>
</dbReference>
<dbReference type="InterPro" id="IPR004276">
    <property type="entry name" value="GlycoTrans_28_N"/>
</dbReference>